<reference evidence="3 4" key="1">
    <citation type="submission" date="2020-05" db="EMBL/GenBank/DDBJ databases">
        <title>Compete genome of Limnobacter sp. SAORIC-580.</title>
        <authorList>
            <person name="Song J."/>
            <person name="Cho J.-C."/>
        </authorList>
    </citation>
    <scope>NUCLEOTIDE SEQUENCE [LARGE SCALE GENOMIC DNA]</scope>
    <source>
        <strain evidence="3 4">SAORIC-580</strain>
    </source>
</reference>
<evidence type="ECO:0000256" key="1">
    <source>
        <dbReference type="ARBA" id="ARBA00023125"/>
    </source>
</evidence>
<dbReference type="EMBL" id="CP053084">
    <property type="protein sequence ID" value="QJR29567.1"/>
    <property type="molecule type" value="Genomic_DNA"/>
</dbReference>
<evidence type="ECO:0000259" key="2">
    <source>
        <dbReference type="PROSITE" id="PS50937"/>
    </source>
</evidence>
<keyword evidence="4" id="KW-1185">Reference proteome</keyword>
<organism evidence="3 4">
    <name type="scientific">Limnobacter profundi</name>
    <dbReference type="NCBI Taxonomy" id="2732163"/>
    <lineage>
        <taxon>Bacteria</taxon>
        <taxon>Pseudomonadati</taxon>
        <taxon>Pseudomonadota</taxon>
        <taxon>Betaproteobacteria</taxon>
        <taxon>Burkholderiales</taxon>
        <taxon>Burkholderiaceae</taxon>
        <taxon>Limnobacter</taxon>
    </lineage>
</organism>
<protein>
    <submittedName>
        <fullName evidence="3">MerR family transcriptional regulator</fullName>
    </submittedName>
</protein>
<dbReference type="InterPro" id="IPR009061">
    <property type="entry name" value="DNA-bd_dom_put_sf"/>
</dbReference>
<dbReference type="Gene3D" id="1.10.1660.10">
    <property type="match status" value="1"/>
</dbReference>
<dbReference type="PANTHER" id="PTHR30204:SF92">
    <property type="entry name" value="HTH-TYPE TRANSCRIPTIONAL REGULATOR ZNTR"/>
    <property type="match status" value="1"/>
</dbReference>
<feature type="domain" description="HTH merR-type" evidence="2">
    <location>
        <begin position="1"/>
        <end position="69"/>
    </location>
</feature>
<accession>A0ABX6N7K2</accession>
<gene>
    <name evidence="3" type="ORF">HKT17_07495</name>
</gene>
<dbReference type="InterPro" id="IPR047057">
    <property type="entry name" value="MerR_fam"/>
</dbReference>
<dbReference type="PRINTS" id="PR00040">
    <property type="entry name" value="HTHMERR"/>
</dbReference>
<dbReference type="RefSeq" id="WP_171099013.1">
    <property type="nucleotide sequence ID" value="NZ_CP053084.1"/>
</dbReference>
<keyword evidence="1" id="KW-0238">DNA-binding</keyword>
<name>A0ABX6N7K2_9BURK</name>
<dbReference type="Pfam" id="PF13411">
    <property type="entry name" value="MerR_1"/>
    <property type="match status" value="1"/>
</dbReference>
<dbReference type="Proteomes" id="UP000501130">
    <property type="component" value="Chromosome"/>
</dbReference>
<dbReference type="SUPFAM" id="SSF46955">
    <property type="entry name" value="Putative DNA-binding domain"/>
    <property type="match status" value="1"/>
</dbReference>
<dbReference type="SMART" id="SM00422">
    <property type="entry name" value="HTH_MERR"/>
    <property type="match status" value="1"/>
</dbReference>
<sequence length="140" mass="15685">MKIGDLAKAAGCQPVTIRFYERKGLLGNATRTESNYRVYGLQALERLAFIRNCRALGLTLREIARLIAIQDDAGTPCHEVNDCLDKHLADARLQMQKLKLLEKDLTRLRNRCLNPGMSAECGVLSELTAKSQMVALRTRI</sequence>
<evidence type="ECO:0000313" key="3">
    <source>
        <dbReference type="EMBL" id="QJR29567.1"/>
    </source>
</evidence>
<dbReference type="InterPro" id="IPR000551">
    <property type="entry name" value="MerR-type_HTH_dom"/>
</dbReference>
<evidence type="ECO:0000313" key="4">
    <source>
        <dbReference type="Proteomes" id="UP000501130"/>
    </source>
</evidence>
<proteinExistence type="predicted"/>
<dbReference type="PANTHER" id="PTHR30204">
    <property type="entry name" value="REDOX-CYCLING DRUG-SENSING TRANSCRIPTIONAL ACTIVATOR SOXR"/>
    <property type="match status" value="1"/>
</dbReference>
<dbReference type="PROSITE" id="PS50937">
    <property type="entry name" value="HTH_MERR_2"/>
    <property type="match status" value="1"/>
</dbReference>